<dbReference type="EMBL" id="FOMG01000040">
    <property type="protein sequence ID" value="SFD39108.1"/>
    <property type="molecule type" value="Genomic_DNA"/>
</dbReference>
<keyword evidence="3" id="KW-1185">Reference proteome</keyword>
<dbReference type="RefSeq" id="WP_090094315.1">
    <property type="nucleotide sequence ID" value="NZ_FOMG01000040.1"/>
</dbReference>
<dbReference type="AlphaFoldDB" id="A0A1I1S3J2"/>
<dbReference type="OrthoDB" id="1980949at2"/>
<proteinExistence type="predicted"/>
<evidence type="ECO:0000313" key="3">
    <source>
        <dbReference type="Proteomes" id="UP000199263"/>
    </source>
</evidence>
<accession>A0A1I1S3J2</accession>
<evidence type="ECO:0000259" key="1">
    <source>
        <dbReference type="Pfam" id="PF04754"/>
    </source>
</evidence>
<gene>
    <name evidence="2" type="ORF">SAMN05421842_14021</name>
</gene>
<organism evidence="2 3">
    <name type="scientific">Clostridium uliginosum</name>
    <dbReference type="NCBI Taxonomy" id="119641"/>
    <lineage>
        <taxon>Bacteria</taxon>
        <taxon>Bacillati</taxon>
        <taxon>Bacillota</taxon>
        <taxon>Clostridia</taxon>
        <taxon>Eubacteriales</taxon>
        <taxon>Clostridiaceae</taxon>
        <taxon>Clostridium</taxon>
    </lineage>
</organism>
<dbReference type="InterPro" id="IPR006842">
    <property type="entry name" value="Transposase_31"/>
</dbReference>
<evidence type="ECO:0000313" key="2">
    <source>
        <dbReference type="EMBL" id="SFD39108.1"/>
    </source>
</evidence>
<sequence length="66" mass="7859">MNKNVKKEIYHIHDKSYKDLYSKKEIAVDLLKNFVNKEITKGLKPEDLTLVNKSYIHQIMKNQKVI</sequence>
<dbReference type="Pfam" id="PF04754">
    <property type="entry name" value="Transposase_31"/>
    <property type="match status" value="1"/>
</dbReference>
<name>A0A1I1S3J2_9CLOT</name>
<feature type="domain" description="Transposase (putative) YhgA-like" evidence="1">
    <location>
        <begin position="13"/>
        <end position="63"/>
    </location>
</feature>
<protein>
    <submittedName>
        <fullName evidence="2">Putative transposase, YhgA-like</fullName>
    </submittedName>
</protein>
<reference evidence="2 3" key="1">
    <citation type="submission" date="2016-10" db="EMBL/GenBank/DDBJ databases">
        <authorList>
            <person name="de Groot N.N."/>
        </authorList>
    </citation>
    <scope>NUCLEOTIDE SEQUENCE [LARGE SCALE GENOMIC DNA]</scope>
    <source>
        <strain evidence="2 3">DSM 12992</strain>
    </source>
</reference>
<dbReference type="Proteomes" id="UP000199263">
    <property type="component" value="Unassembled WGS sequence"/>
</dbReference>